<dbReference type="RefSeq" id="WP_146502817.1">
    <property type="nucleotide sequence ID" value="NZ_SJPG01000001.1"/>
</dbReference>
<dbReference type="Proteomes" id="UP000316095">
    <property type="component" value="Unassembled WGS sequence"/>
</dbReference>
<evidence type="ECO:0000313" key="1">
    <source>
        <dbReference type="EMBL" id="TWT60733.1"/>
    </source>
</evidence>
<name>A0A5C5XEI8_9PLAN</name>
<sequence length="199" mass="22647">MKTNPLPKASLNLNGRCERFIETIKLECPNKFIVFRKKHLDYLTDEFTSYYNINRSYTERDHLPPIRVEPDEVATIPIEQIEVRKYVGGLSSQSINFSISKCRIFPTSNSHSDSYERIFCVYTFNCRLVILVNFAIFFLSYSGSSIKFDVSKTGVHKALDAEPPVASFLKLMLICGGPVNANVLLKDFSQPNSSLCLSR</sequence>
<dbReference type="AlphaFoldDB" id="A0A5C5XEI8"/>
<protein>
    <recommendedName>
        <fullName evidence="3">Integrase catalytic domain-containing protein</fullName>
    </recommendedName>
</protein>
<gene>
    <name evidence="1" type="ORF">Pan54_14600</name>
</gene>
<keyword evidence="2" id="KW-1185">Reference proteome</keyword>
<dbReference type="OrthoDB" id="370277at2"/>
<comment type="caution">
    <text evidence="1">The sequence shown here is derived from an EMBL/GenBank/DDBJ whole genome shotgun (WGS) entry which is preliminary data.</text>
</comment>
<dbReference type="EMBL" id="SJPG01000001">
    <property type="protein sequence ID" value="TWT60733.1"/>
    <property type="molecule type" value="Genomic_DNA"/>
</dbReference>
<evidence type="ECO:0008006" key="3">
    <source>
        <dbReference type="Google" id="ProtNLM"/>
    </source>
</evidence>
<accession>A0A5C5XEI8</accession>
<organism evidence="1 2">
    <name type="scientific">Rubinisphaera italica</name>
    <dbReference type="NCBI Taxonomy" id="2527969"/>
    <lineage>
        <taxon>Bacteria</taxon>
        <taxon>Pseudomonadati</taxon>
        <taxon>Planctomycetota</taxon>
        <taxon>Planctomycetia</taxon>
        <taxon>Planctomycetales</taxon>
        <taxon>Planctomycetaceae</taxon>
        <taxon>Rubinisphaera</taxon>
    </lineage>
</organism>
<proteinExistence type="predicted"/>
<reference evidence="1 2" key="1">
    <citation type="submission" date="2019-02" db="EMBL/GenBank/DDBJ databases">
        <title>Deep-cultivation of Planctomycetes and their phenomic and genomic characterization uncovers novel biology.</title>
        <authorList>
            <person name="Wiegand S."/>
            <person name="Jogler M."/>
            <person name="Boedeker C."/>
            <person name="Pinto D."/>
            <person name="Vollmers J."/>
            <person name="Rivas-Marin E."/>
            <person name="Kohn T."/>
            <person name="Peeters S.H."/>
            <person name="Heuer A."/>
            <person name="Rast P."/>
            <person name="Oberbeckmann S."/>
            <person name="Bunk B."/>
            <person name="Jeske O."/>
            <person name="Meyerdierks A."/>
            <person name="Storesund J.E."/>
            <person name="Kallscheuer N."/>
            <person name="Luecker S."/>
            <person name="Lage O.M."/>
            <person name="Pohl T."/>
            <person name="Merkel B.J."/>
            <person name="Hornburger P."/>
            <person name="Mueller R.-W."/>
            <person name="Bruemmer F."/>
            <person name="Labrenz M."/>
            <person name="Spormann A.M."/>
            <person name="Op Den Camp H."/>
            <person name="Overmann J."/>
            <person name="Amann R."/>
            <person name="Jetten M.S.M."/>
            <person name="Mascher T."/>
            <person name="Medema M.H."/>
            <person name="Devos D.P."/>
            <person name="Kaster A.-K."/>
            <person name="Ovreas L."/>
            <person name="Rohde M."/>
            <person name="Galperin M.Y."/>
            <person name="Jogler C."/>
        </authorList>
    </citation>
    <scope>NUCLEOTIDE SEQUENCE [LARGE SCALE GENOMIC DNA]</scope>
    <source>
        <strain evidence="1 2">Pan54</strain>
    </source>
</reference>
<evidence type="ECO:0000313" key="2">
    <source>
        <dbReference type="Proteomes" id="UP000316095"/>
    </source>
</evidence>